<evidence type="ECO:0000256" key="1">
    <source>
        <dbReference type="ARBA" id="ARBA00010523"/>
    </source>
</evidence>
<sequence length="359" mass="39903">MINLDDLEAIKKFDPKEVLASTQQFPDQCQQAWDEASHSAFPKDYQPIYNIVVAGMGGSRFTPKTIKELFRDRIKEPYEIVEDYTLPAYVDGDTLVILSSYSGTTEEVISCGQDAVKRGAKLTGIIHGGPIADFLKQQDAPMYQFTPTHNPCGQPRIGAGYLLMGHLGLLKALQAIDIEESEVAQAIAHARLITAQSKEDMPTAQNPAKKLALALDNSHPFVITAEFLKGFGNGFANQLNETAKMISDPRVIPELNHHLIEGLARPATLPDSALFVFFRSQLYSQPVQRRFSVTKEVVEKQHIKTYDVQLTGTTRLAQVLEAYVLGGFTSFYLAMLHDSDPVAIPWVDYFKTQLKKEGI</sequence>
<dbReference type="InterPro" id="IPR019490">
    <property type="entry name" value="Glu6P/Mann6P_isomerase_C"/>
</dbReference>
<dbReference type="CDD" id="cd05637">
    <property type="entry name" value="SIS_PGI_PMI_2"/>
    <property type="match status" value="1"/>
</dbReference>
<dbReference type="EMBL" id="MFJY01000014">
    <property type="protein sequence ID" value="OGG28344.1"/>
    <property type="molecule type" value="Genomic_DNA"/>
</dbReference>
<evidence type="ECO:0000259" key="3">
    <source>
        <dbReference type="PROSITE" id="PS51464"/>
    </source>
</evidence>
<dbReference type="AlphaFoldDB" id="A0A1F6AUG6"/>
<reference evidence="4 5" key="1">
    <citation type="journal article" date="2016" name="Nat. Commun.">
        <title>Thousands of microbial genomes shed light on interconnected biogeochemical processes in an aquifer system.</title>
        <authorList>
            <person name="Anantharaman K."/>
            <person name="Brown C.T."/>
            <person name="Hug L.A."/>
            <person name="Sharon I."/>
            <person name="Castelle C.J."/>
            <person name="Probst A.J."/>
            <person name="Thomas B.C."/>
            <person name="Singh A."/>
            <person name="Wilkins M.J."/>
            <person name="Karaoz U."/>
            <person name="Brodie E.L."/>
            <person name="Williams K.H."/>
            <person name="Hubbard S.S."/>
            <person name="Banfield J.F."/>
        </authorList>
    </citation>
    <scope>NUCLEOTIDE SEQUENCE [LARGE SCALE GENOMIC DNA]</scope>
</reference>
<accession>A0A1F6AUG6</accession>
<evidence type="ECO:0000313" key="4">
    <source>
        <dbReference type="EMBL" id="OGG28344.1"/>
    </source>
</evidence>
<dbReference type="GO" id="GO:0005975">
    <property type="term" value="P:carbohydrate metabolic process"/>
    <property type="evidence" value="ECO:0007669"/>
    <property type="project" value="InterPro"/>
</dbReference>
<organism evidence="4 5">
    <name type="scientific">Candidatus Gottesmanbacteria bacterium RIFCSPLOWO2_01_FULL_48_11</name>
    <dbReference type="NCBI Taxonomy" id="1798395"/>
    <lineage>
        <taxon>Bacteria</taxon>
        <taxon>Candidatus Gottesmaniibacteriota</taxon>
    </lineage>
</organism>
<comment type="caution">
    <text evidence="4">The sequence shown here is derived from an EMBL/GenBank/DDBJ whole genome shotgun (WGS) entry which is preliminary data.</text>
</comment>
<dbReference type="Gene3D" id="3.40.50.10490">
    <property type="entry name" value="Glucose-6-phosphate isomerase like protein, domain 1"/>
    <property type="match status" value="2"/>
</dbReference>
<evidence type="ECO:0000313" key="5">
    <source>
        <dbReference type="Proteomes" id="UP000178305"/>
    </source>
</evidence>
<dbReference type="SUPFAM" id="SSF53697">
    <property type="entry name" value="SIS domain"/>
    <property type="match status" value="1"/>
</dbReference>
<dbReference type="GO" id="GO:1901135">
    <property type="term" value="P:carbohydrate derivative metabolic process"/>
    <property type="evidence" value="ECO:0007669"/>
    <property type="project" value="InterPro"/>
</dbReference>
<dbReference type="GO" id="GO:0004476">
    <property type="term" value="F:mannose-6-phosphate isomerase activity"/>
    <property type="evidence" value="ECO:0007669"/>
    <property type="project" value="InterPro"/>
</dbReference>
<comment type="similarity">
    <text evidence="1">Belongs to the PGI/PMI family.</text>
</comment>
<feature type="domain" description="SIS" evidence="3">
    <location>
        <begin position="41"/>
        <end position="179"/>
    </location>
</feature>
<dbReference type="Proteomes" id="UP000178305">
    <property type="component" value="Unassembled WGS sequence"/>
</dbReference>
<gene>
    <name evidence="4" type="ORF">A3A64_00285</name>
</gene>
<dbReference type="PROSITE" id="PS51464">
    <property type="entry name" value="SIS"/>
    <property type="match status" value="1"/>
</dbReference>
<dbReference type="InterPro" id="IPR046348">
    <property type="entry name" value="SIS_dom_sf"/>
</dbReference>
<keyword evidence="2" id="KW-0413">Isomerase</keyword>
<protein>
    <recommendedName>
        <fullName evidence="3">SIS domain-containing protein</fullName>
    </recommendedName>
</protein>
<name>A0A1F6AUG6_9BACT</name>
<dbReference type="InterPro" id="IPR001347">
    <property type="entry name" value="SIS_dom"/>
</dbReference>
<proteinExistence type="inferred from homology"/>
<dbReference type="GO" id="GO:0004347">
    <property type="term" value="F:glucose-6-phosphate isomerase activity"/>
    <property type="evidence" value="ECO:0007669"/>
    <property type="project" value="InterPro"/>
</dbReference>
<dbReference type="Pfam" id="PF10432">
    <property type="entry name" value="bact-PGI_C"/>
    <property type="match status" value="1"/>
</dbReference>
<evidence type="ECO:0000256" key="2">
    <source>
        <dbReference type="ARBA" id="ARBA00023235"/>
    </source>
</evidence>
<dbReference type="GO" id="GO:0097367">
    <property type="term" value="F:carbohydrate derivative binding"/>
    <property type="evidence" value="ECO:0007669"/>
    <property type="project" value="InterPro"/>
</dbReference>